<comment type="caution">
    <text evidence="4">The sequence shown here is derived from an EMBL/GenBank/DDBJ whole genome shotgun (WGS) entry which is preliminary data.</text>
</comment>
<dbReference type="InterPro" id="IPR011990">
    <property type="entry name" value="TPR-like_helical_dom_sf"/>
</dbReference>
<dbReference type="Pfam" id="PF13174">
    <property type="entry name" value="TPR_6"/>
    <property type="match status" value="1"/>
</dbReference>
<dbReference type="STRING" id="1480694.DC28_01670"/>
<dbReference type="OrthoDB" id="359271at2"/>
<dbReference type="Proteomes" id="UP000029692">
    <property type="component" value="Unassembled WGS sequence"/>
</dbReference>
<evidence type="ECO:0000313" key="4">
    <source>
        <dbReference type="EMBL" id="KGE73916.1"/>
    </source>
</evidence>
<feature type="transmembrane region" description="Helical" evidence="2">
    <location>
        <begin position="26"/>
        <end position="45"/>
    </location>
</feature>
<evidence type="ECO:0000256" key="1">
    <source>
        <dbReference type="PROSITE-ProRule" id="PRU00339"/>
    </source>
</evidence>
<evidence type="ECO:0000313" key="5">
    <source>
        <dbReference type="Proteomes" id="UP000029692"/>
    </source>
</evidence>
<dbReference type="EMBL" id="JNUP01000001">
    <property type="protein sequence ID" value="KGE73916.1"/>
    <property type="molecule type" value="Genomic_DNA"/>
</dbReference>
<evidence type="ECO:0000256" key="2">
    <source>
        <dbReference type="SAM" id="Phobius"/>
    </source>
</evidence>
<keyword evidence="2" id="KW-0812">Transmembrane</keyword>
<dbReference type="PROSITE" id="PS50005">
    <property type="entry name" value="TPR"/>
    <property type="match status" value="1"/>
</dbReference>
<organism evidence="4 5">
    <name type="scientific">Spirochaeta lutea</name>
    <dbReference type="NCBI Taxonomy" id="1480694"/>
    <lineage>
        <taxon>Bacteria</taxon>
        <taxon>Pseudomonadati</taxon>
        <taxon>Spirochaetota</taxon>
        <taxon>Spirochaetia</taxon>
        <taxon>Spirochaetales</taxon>
        <taxon>Spirochaetaceae</taxon>
        <taxon>Spirochaeta</taxon>
    </lineage>
</organism>
<protein>
    <recommendedName>
        <fullName evidence="3">Ancillary SecYEG translocon subunit/Cell division coordinator CpoB TPR domain-containing protein</fullName>
    </recommendedName>
</protein>
<sequence>MPVIENSSKSTLRDKFNGFLARNRRIIIWLSVVFILAVAATIIITEISNNTALEQAAALEKLEDEYAAFMSEDDDAGEAGQEALMAEIDDVKKSFPNTIADQRATMILGELEQKNGNYEAAFEYFTQASTIQEKTYLSVPILIQAYKTAELSGNIDIAVETLESLLDKHGNESVEAPRVLFNLGRLSELKNDPSEANTYYERLLLEYPSSSWTNLAQDRILYLTATGVIID</sequence>
<dbReference type="Pfam" id="PF09976">
    <property type="entry name" value="TPR_21"/>
    <property type="match status" value="1"/>
</dbReference>
<gene>
    <name evidence="4" type="ORF">DC28_01670</name>
</gene>
<dbReference type="InterPro" id="IPR018704">
    <property type="entry name" value="SecYEG/CpoB_TPR"/>
</dbReference>
<evidence type="ECO:0000259" key="3">
    <source>
        <dbReference type="Pfam" id="PF09976"/>
    </source>
</evidence>
<dbReference type="AlphaFoldDB" id="A0A098R2B3"/>
<proteinExistence type="predicted"/>
<dbReference type="eggNOG" id="COG1729">
    <property type="taxonomic scope" value="Bacteria"/>
</dbReference>
<feature type="domain" description="Ancillary SecYEG translocon subunit/Cell division coordinator CpoB TPR" evidence="3">
    <location>
        <begin position="19"/>
        <end position="166"/>
    </location>
</feature>
<keyword evidence="2" id="KW-1133">Transmembrane helix</keyword>
<dbReference type="RefSeq" id="WP_037544392.1">
    <property type="nucleotide sequence ID" value="NZ_JNUP01000001.1"/>
</dbReference>
<name>A0A098R2B3_9SPIO</name>
<keyword evidence="1" id="KW-0802">TPR repeat</keyword>
<dbReference type="Gene3D" id="1.25.40.10">
    <property type="entry name" value="Tetratricopeptide repeat domain"/>
    <property type="match status" value="1"/>
</dbReference>
<reference evidence="4 5" key="1">
    <citation type="submission" date="2014-05" db="EMBL/GenBank/DDBJ databases">
        <title>De novo Genome Sequence of Spirocheata sp.</title>
        <authorList>
            <person name="Shivani Y."/>
            <person name="Subhash Y."/>
            <person name="Tushar L."/>
            <person name="Sasikala C."/>
            <person name="Ramana C.V."/>
        </authorList>
    </citation>
    <scope>NUCLEOTIDE SEQUENCE [LARGE SCALE GENOMIC DNA]</scope>
    <source>
        <strain evidence="4 5">JC230</strain>
    </source>
</reference>
<keyword evidence="2" id="KW-0472">Membrane</keyword>
<accession>A0A098R2B3</accession>
<feature type="repeat" description="TPR" evidence="1">
    <location>
        <begin position="102"/>
        <end position="135"/>
    </location>
</feature>
<keyword evidence="5" id="KW-1185">Reference proteome</keyword>
<dbReference type="SUPFAM" id="SSF48452">
    <property type="entry name" value="TPR-like"/>
    <property type="match status" value="1"/>
</dbReference>
<dbReference type="InterPro" id="IPR019734">
    <property type="entry name" value="TPR_rpt"/>
</dbReference>